<dbReference type="Pfam" id="PF01330">
    <property type="entry name" value="RuvA_N"/>
    <property type="match status" value="1"/>
</dbReference>
<dbReference type="STRING" id="1231623.Tasa_004_146"/>
<comment type="subunit">
    <text evidence="6">Homotetramer. Forms an RuvA(8)-RuvB(12)-Holliday junction (HJ) complex. HJ DNA is sandwiched between 2 RuvA tetramers; dsDNA enters through RuvA and exits via RuvB. An RuvB hexamer assembles on each DNA strand where it exits the tetramer. Each RuvB hexamer is contacted by two RuvA subunits (via domain III) on 2 adjacent RuvB subunits; this complex drives branch migration. In the full resolvosome a probable DNA-RuvA(4)-RuvB(12)-RuvC(2) complex forms which resolves the HJ.</text>
</comment>
<dbReference type="SMART" id="SM00278">
    <property type="entry name" value="HhH1"/>
    <property type="match status" value="3"/>
</dbReference>
<name>A0A0D6MHV2_9PROT</name>
<reference evidence="8 9" key="1">
    <citation type="submission" date="2012-10" db="EMBL/GenBank/DDBJ databases">
        <title>Genome sequencing of Tanticharoenia sakaeratensis NBRC 103193.</title>
        <authorList>
            <person name="Azuma Y."/>
            <person name="Hadano H."/>
            <person name="Hirakawa H."/>
            <person name="Matsushita K."/>
        </authorList>
    </citation>
    <scope>NUCLEOTIDE SEQUENCE [LARGE SCALE GENOMIC DNA]</scope>
    <source>
        <strain evidence="8 9">NBRC 103193</strain>
    </source>
</reference>
<keyword evidence="8" id="KW-0547">Nucleotide-binding</keyword>
<dbReference type="InterPro" id="IPR036267">
    <property type="entry name" value="RuvA_C_sf"/>
</dbReference>
<dbReference type="EMBL" id="BALE01000004">
    <property type="protein sequence ID" value="GAN53081.1"/>
    <property type="molecule type" value="Genomic_DNA"/>
</dbReference>
<keyword evidence="4 6" id="KW-0233">DNA recombination</keyword>
<dbReference type="GO" id="GO:0005737">
    <property type="term" value="C:cytoplasm"/>
    <property type="evidence" value="ECO:0007669"/>
    <property type="project" value="UniProtKB-SubCell"/>
</dbReference>
<dbReference type="GO" id="GO:0006281">
    <property type="term" value="P:DNA repair"/>
    <property type="evidence" value="ECO:0007669"/>
    <property type="project" value="UniProtKB-UniRule"/>
</dbReference>
<dbReference type="InterPro" id="IPR003583">
    <property type="entry name" value="Hlx-hairpin-Hlx_DNA-bd_motif"/>
</dbReference>
<dbReference type="SUPFAM" id="SSF46929">
    <property type="entry name" value="DNA helicase RuvA subunit, C-terminal domain"/>
    <property type="match status" value="1"/>
</dbReference>
<dbReference type="GO" id="GO:0000400">
    <property type="term" value="F:four-way junction DNA binding"/>
    <property type="evidence" value="ECO:0007669"/>
    <property type="project" value="UniProtKB-UniRule"/>
</dbReference>
<dbReference type="CDD" id="cd14332">
    <property type="entry name" value="UBA_RuvA_C"/>
    <property type="match status" value="1"/>
</dbReference>
<comment type="caution">
    <text evidence="6">Lacks conserved residue(s) required for the propagation of feature annotation.</text>
</comment>
<keyword evidence="3 6" id="KW-0238">DNA-binding</keyword>
<dbReference type="Proteomes" id="UP000032679">
    <property type="component" value="Unassembled WGS sequence"/>
</dbReference>
<feature type="region of interest" description="Domain III" evidence="6">
    <location>
        <begin position="176"/>
        <end position="223"/>
    </location>
</feature>
<keyword evidence="9" id="KW-1185">Reference proteome</keyword>
<dbReference type="GO" id="GO:0009378">
    <property type="term" value="F:four-way junction helicase activity"/>
    <property type="evidence" value="ECO:0007669"/>
    <property type="project" value="InterPro"/>
</dbReference>
<evidence type="ECO:0000313" key="8">
    <source>
        <dbReference type="EMBL" id="GAN53081.1"/>
    </source>
</evidence>
<keyword evidence="8" id="KW-0347">Helicase</keyword>
<dbReference type="InterPro" id="IPR010994">
    <property type="entry name" value="RuvA_2-like"/>
</dbReference>
<dbReference type="SUPFAM" id="SSF47781">
    <property type="entry name" value="RuvA domain 2-like"/>
    <property type="match status" value="1"/>
</dbReference>
<accession>A0A0D6MHV2</accession>
<comment type="caution">
    <text evidence="8">The sequence shown here is derived from an EMBL/GenBank/DDBJ whole genome shotgun (WGS) entry which is preliminary data.</text>
</comment>
<dbReference type="InterPro" id="IPR011114">
    <property type="entry name" value="RuvA_C"/>
</dbReference>
<dbReference type="InterPro" id="IPR000085">
    <property type="entry name" value="RuvA"/>
</dbReference>
<dbReference type="GO" id="GO:0005524">
    <property type="term" value="F:ATP binding"/>
    <property type="evidence" value="ECO:0007669"/>
    <property type="project" value="InterPro"/>
</dbReference>
<gene>
    <name evidence="6" type="primary">ruvA</name>
    <name evidence="8" type="ORF">Tasa_004_146</name>
</gene>
<dbReference type="Pfam" id="PF14520">
    <property type="entry name" value="HHH_5"/>
    <property type="match status" value="1"/>
</dbReference>
<sequence length="223" mass="23224">MRIIAQARPGSVPVSEWREDTIVIGQLTGLVGHVEADRCLVDVNGVGYVVSASTRTLAALPHPPEIARVLIETVVREESISLYGFATGDERAWFRLLTTVQGVGAKVALAILSIASPGELVAIINAADKASLSRAAGVGGRLAERILTELRGKVAKMPGGGGPTLPVTGPAPGASVESDALMALEGLGFRRVEALPVLSKVLGAHEDATLDLAIRLCLKELAR</sequence>
<evidence type="ECO:0000256" key="3">
    <source>
        <dbReference type="ARBA" id="ARBA00023125"/>
    </source>
</evidence>
<proteinExistence type="inferred from homology"/>
<keyword evidence="2 6" id="KW-0227">DNA damage</keyword>
<dbReference type="InterPro" id="IPR012340">
    <property type="entry name" value="NA-bd_OB-fold"/>
</dbReference>
<dbReference type="HAMAP" id="MF_00031">
    <property type="entry name" value="DNA_HJ_migration_RuvA"/>
    <property type="match status" value="1"/>
</dbReference>
<comment type="subcellular location">
    <subcellularLocation>
        <location evidence="6">Cytoplasm</location>
    </subcellularLocation>
</comment>
<dbReference type="AlphaFoldDB" id="A0A0D6MHV2"/>
<dbReference type="Gene3D" id="1.10.150.20">
    <property type="entry name" value="5' to 3' exonuclease, C-terminal subdomain"/>
    <property type="match status" value="1"/>
</dbReference>
<evidence type="ECO:0000259" key="7">
    <source>
        <dbReference type="SMART" id="SM00278"/>
    </source>
</evidence>
<feature type="domain" description="Helix-hairpin-helix DNA-binding motif class 1" evidence="7">
    <location>
        <begin position="179"/>
        <end position="198"/>
    </location>
</feature>
<dbReference type="Gene3D" id="2.40.50.140">
    <property type="entry name" value="Nucleic acid-binding proteins"/>
    <property type="match status" value="1"/>
</dbReference>
<organism evidence="8 9">
    <name type="scientific">Tanticharoenia sakaeratensis NBRC 103193</name>
    <dbReference type="NCBI Taxonomy" id="1231623"/>
    <lineage>
        <taxon>Bacteria</taxon>
        <taxon>Pseudomonadati</taxon>
        <taxon>Pseudomonadota</taxon>
        <taxon>Alphaproteobacteria</taxon>
        <taxon>Acetobacterales</taxon>
        <taxon>Acetobacteraceae</taxon>
        <taxon>Tanticharoenia</taxon>
    </lineage>
</organism>
<comment type="function">
    <text evidence="6">The RuvA-RuvB-RuvC complex processes Holliday junction (HJ) DNA during genetic recombination and DNA repair, while the RuvA-RuvB complex plays an important role in the rescue of blocked DNA replication forks via replication fork reversal (RFR). RuvA specifically binds to HJ cruciform DNA, conferring on it an open structure. The RuvB hexamer acts as an ATP-dependent pump, pulling dsDNA into and through the RuvAB complex. HJ branch migration allows RuvC to scan DNA until it finds its consensus sequence, where it cleaves and resolves the cruciform DNA.</text>
</comment>
<evidence type="ECO:0000256" key="4">
    <source>
        <dbReference type="ARBA" id="ARBA00023172"/>
    </source>
</evidence>
<dbReference type="GO" id="GO:0006310">
    <property type="term" value="P:DNA recombination"/>
    <property type="evidence" value="ECO:0007669"/>
    <property type="project" value="UniProtKB-UniRule"/>
</dbReference>
<keyword evidence="1 6" id="KW-0963">Cytoplasm</keyword>
<dbReference type="Pfam" id="PF07499">
    <property type="entry name" value="RuvA_C"/>
    <property type="match status" value="1"/>
</dbReference>
<protein>
    <recommendedName>
        <fullName evidence="6">Holliday junction branch migration complex subunit RuvA</fullName>
    </recommendedName>
</protein>
<evidence type="ECO:0000256" key="2">
    <source>
        <dbReference type="ARBA" id="ARBA00022763"/>
    </source>
</evidence>
<feature type="region of interest" description="Domain I" evidence="6">
    <location>
        <begin position="23"/>
        <end position="86"/>
    </location>
</feature>
<dbReference type="GO" id="GO:0048476">
    <property type="term" value="C:Holliday junction resolvase complex"/>
    <property type="evidence" value="ECO:0007669"/>
    <property type="project" value="UniProtKB-UniRule"/>
</dbReference>
<feature type="domain" description="Helix-hairpin-helix DNA-binding motif class 1" evidence="7">
    <location>
        <begin position="130"/>
        <end position="149"/>
    </location>
</feature>
<dbReference type="InterPro" id="IPR013849">
    <property type="entry name" value="DNA_helicase_Holl-junc_RuvA_I"/>
</dbReference>
<evidence type="ECO:0000313" key="9">
    <source>
        <dbReference type="Proteomes" id="UP000032679"/>
    </source>
</evidence>
<keyword evidence="5 6" id="KW-0234">DNA repair</keyword>
<keyword evidence="8" id="KW-0067">ATP-binding</keyword>
<evidence type="ECO:0000256" key="5">
    <source>
        <dbReference type="ARBA" id="ARBA00023204"/>
    </source>
</evidence>
<dbReference type="GO" id="GO:0009379">
    <property type="term" value="C:Holliday junction helicase complex"/>
    <property type="evidence" value="ECO:0007669"/>
    <property type="project" value="InterPro"/>
</dbReference>
<dbReference type="NCBIfam" id="TIGR00084">
    <property type="entry name" value="ruvA"/>
    <property type="match status" value="1"/>
</dbReference>
<dbReference type="SUPFAM" id="SSF50249">
    <property type="entry name" value="Nucleic acid-binding proteins"/>
    <property type="match status" value="1"/>
</dbReference>
<feature type="domain" description="Helix-hairpin-helix DNA-binding motif class 1" evidence="7">
    <location>
        <begin position="95"/>
        <end position="114"/>
    </location>
</feature>
<evidence type="ECO:0000256" key="6">
    <source>
        <dbReference type="HAMAP-Rule" id="MF_00031"/>
    </source>
</evidence>
<comment type="similarity">
    <text evidence="6">Belongs to the RuvA family.</text>
</comment>
<keyword evidence="8" id="KW-0378">Hydrolase</keyword>
<evidence type="ECO:0000256" key="1">
    <source>
        <dbReference type="ARBA" id="ARBA00022490"/>
    </source>
</evidence>
<dbReference type="Gene3D" id="1.10.8.10">
    <property type="entry name" value="DNA helicase RuvA subunit, C-terminal domain"/>
    <property type="match status" value="1"/>
</dbReference>
<comment type="domain">
    <text evidence="6">Has three domains with a flexible linker between the domains II and III and assumes an 'L' shape. Domain III is highly mobile and contacts RuvB.</text>
</comment>